<name>A0A9Q3PSS2_9BASI</name>
<keyword evidence="3" id="KW-1185">Reference proteome</keyword>
<dbReference type="AlphaFoldDB" id="A0A9Q3PSS2"/>
<comment type="caution">
    <text evidence="2">The sequence shown here is derived from an EMBL/GenBank/DDBJ whole genome shotgun (WGS) entry which is preliminary data.</text>
</comment>
<reference evidence="2" key="1">
    <citation type="submission" date="2021-03" db="EMBL/GenBank/DDBJ databases">
        <title>Draft genome sequence of rust myrtle Austropuccinia psidii MF-1, a brazilian biotype.</title>
        <authorList>
            <person name="Quecine M.C."/>
            <person name="Pachon D.M.R."/>
            <person name="Bonatelli M.L."/>
            <person name="Correr F.H."/>
            <person name="Franceschini L.M."/>
            <person name="Leite T.F."/>
            <person name="Margarido G.R.A."/>
            <person name="Almeida C.A."/>
            <person name="Ferrarezi J.A."/>
            <person name="Labate C.A."/>
        </authorList>
    </citation>
    <scope>NUCLEOTIDE SEQUENCE</scope>
    <source>
        <strain evidence="2">MF-1</strain>
    </source>
</reference>
<proteinExistence type="predicted"/>
<feature type="compositionally biased region" description="Polar residues" evidence="1">
    <location>
        <begin position="18"/>
        <end position="29"/>
    </location>
</feature>
<feature type="compositionally biased region" description="Polar residues" evidence="1">
    <location>
        <begin position="1"/>
        <end position="10"/>
    </location>
</feature>
<dbReference type="EMBL" id="AVOT02089238">
    <property type="protein sequence ID" value="MBW0571985.1"/>
    <property type="molecule type" value="Genomic_DNA"/>
</dbReference>
<evidence type="ECO:0000313" key="2">
    <source>
        <dbReference type="EMBL" id="MBW0571985.1"/>
    </source>
</evidence>
<evidence type="ECO:0000256" key="1">
    <source>
        <dbReference type="SAM" id="MobiDB-lite"/>
    </source>
</evidence>
<gene>
    <name evidence="2" type="ORF">O181_111700</name>
</gene>
<feature type="region of interest" description="Disordered" evidence="1">
    <location>
        <begin position="1"/>
        <end position="62"/>
    </location>
</feature>
<accession>A0A9Q3PSS2</accession>
<organism evidence="2 3">
    <name type="scientific">Austropuccinia psidii MF-1</name>
    <dbReference type="NCBI Taxonomy" id="1389203"/>
    <lineage>
        <taxon>Eukaryota</taxon>
        <taxon>Fungi</taxon>
        <taxon>Dikarya</taxon>
        <taxon>Basidiomycota</taxon>
        <taxon>Pucciniomycotina</taxon>
        <taxon>Pucciniomycetes</taxon>
        <taxon>Pucciniales</taxon>
        <taxon>Sphaerophragmiaceae</taxon>
        <taxon>Austropuccinia</taxon>
    </lineage>
</organism>
<protein>
    <submittedName>
        <fullName evidence="2">Uncharacterized protein</fullName>
    </submittedName>
</protein>
<evidence type="ECO:0000313" key="3">
    <source>
        <dbReference type="Proteomes" id="UP000765509"/>
    </source>
</evidence>
<sequence>MQELLLSQTIKKGKRRQSISNKLGNSPSEPTLPRYIRPEYSPISPTPGPRATSTPEKNPRINNIPRAFVSTPNDPSPLQQQVLKQERPVVKIRAKDYNLNFNGEEVEKFIKKVERISQIEGATDEDLSMQMEFWTTDPRVSDAIEAMPGHEEGNWTQLKKYLIAKWGRVEPERRYIKNSLIQLFNDTQDEGGISTLSEYKIFIGEYEAIITYLLRYMSACDSKQSTSMTSNIP</sequence>
<dbReference type="OrthoDB" id="2749819at2759"/>
<dbReference type="Proteomes" id="UP000765509">
    <property type="component" value="Unassembled WGS sequence"/>
</dbReference>